<organism evidence="1">
    <name type="scientific">Arundo donax</name>
    <name type="common">Giant reed</name>
    <name type="synonym">Donax arundinaceus</name>
    <dbReference type="NCBI Taxonomy" id="35708"/>
    <lineage>
        <taxon>Eukaryota</taxon>
        <taxon>Viridiplantae</taxon>
        <taxon>Streptophyta</taxon>
        <taxon>Embryophyta</taxon>
        <taxon>Tracheophyta</taxon>
        <taxon>Spermatophyta</taxon>
        <taxon>Magnoliopsida</taxon>
        <taxon>Liliopsida</taxon>
        <taxon>Poales</taxon>
        <taxon>Poaceae</taxon>
        <taxon>PACMAD clade</taxon>
        <taxon>Arundinoideae</taxon>
        <taxon>Arundineae</taxon>
        <taxon>Arundo</taxon>
    </lineage>
</organism>
<name>A0A0A9HC76_ARUDO</name>
<evidence type="ECO:0000313" key="1">
    <source>
        <dbReference type="EMBL" id="JAE33414.1"/>
    </source>
</evidence>
<reference evidence="1" key="2">
    <citation type="journal article" date="2015" name="Data Brief">
        <title>Shoot transcriptome of the giant reed, Arundo donax.</title>
        <authorList>
            <person name="Barrero R.A."/>
            <person name="Guerrero F.D."/>
            <person name="Moolhuijzen P."/>
            <person name="Goolsby J.A."/>
            <person name="Tidwell J."/>
            <person name="Bellgard S.E."/>
            <person name="Bellgard M.I."/>
        </authorList>
    </citation>
    <scope>NUCLEOTIDE SEQUENCE</scope>
    <source>
        <tissue evidence="1">Shoot tissue taken approximately 20 cm above the soil surface</tissue>
    </source>
</reference>
<accession>A0A0A9HC76</accession>
<dbReference type="AlphaFoldDB" id="A0A0A9HC76"/>
<reference evidence="1" key="1">
    <citation type="submission" date="2014-09" db="EMBL/GenBank/DDBJ databases">
        <authorList>
            <person name="Magalhaes I.L.F."/>
            <person name="Oliveira U."/>
            <person name="Santos F.R."/>
            <person name="Vidigal T.H.D.A."/>
            <person name="Brescovit A.D."/>
            <person name="Santos A.J."/>
        </authorList>
    </citation>
    <scope>NUCLEOTIDE SEQUENCE</scope>
    <source>
        <tissue evidence="1">Shoot tissue taken approximately 20 cm above the soil surface</tissue>
    </source>
</reference>
<dbReference type="EMBL" id="GBRH01164482">
    <property type="protein sequence ID" value="JAE33414.1"/>
    <property type="molecule type" value="Transcribed_RNA"/>
</dbReference>
<sequence length="31" mass="3218">MTASSCSNSFDGSITSKASKMLSLQGRIVPL</sequence>
<protein>
    <submittedName>
        <fullName evidence="1">Uncharacterized protein</fullName>
    </submittedName>
</protein>
<proteinExistence type="predicted"/>